<proteinExistence type="predicted"/>
<sequence>MTCGPGKNEIMSTAVTRPGRRNTAEPTQDAAALTL</sequence>
<organism evidence="2 3">
    <name type="scientific">Micromonospora yangpuensis</name>
    <dbReference type="NCBI Taxonomy" id="683228"/>
    <lineage>
        <taxon>Bacteria</taxon>
        <taxon>Bacillati</taxon>
        <taxon>Actinomycetota</taxon>
        <taxon>Actinomycetes</taxon>
        <taxon>Micromonosporales</taxon>
        <taxon>Micromonosporaceae</taxon>
        <taxon>Micromonospora</taxon>
    </lineage>
</organism>
<feature type="region of interest" description="Disordered" evidence="1">
    <location>
        <begin position="1"/>
        <end position="35"/>
    </location>
</feature>
<gene>
    <name evidence="2" type="ORF">GA0070617_1303</name>
</gene>
<keyword evidence="3" id="KW-1185">Reference proteome</keyword>
<reference evidence="3" key="1">
    <citation type="submission" date="2016-06" db="EMBL/GenBank/DDBJ databases">
        <authorList>
            <person name="Varghese N."/>
            <person name="Submissions Spin"/>
        </authorList>
    </citation>
    <scope>NUCLEOTIDE SEQUENCE [LARGE SCALE GENOMIC DNA]</scope>
    <source>
        <strain evidence="3">DSM 45577</strain>
    </source>
</reference>
<protein>
    <submittedName>
        <fullName evidence="2">Uncharacterized protein</fullName>
    </submittedName>
</protein>
<name>A0A1C6U7C4_9ACTN</name>
<dbReference type="Proteomes" id="UP000198937">
    <property type="component" value="Unassembled WGS sequence"/>
</dbReference>
<evidence type="ECO:0000313" key="3">
    <source>
        <dbReference type="Proteomes" id="UP000198937"/>
    </source>
</evidence>
<dbReference type="EMBL" id="FMIA01000002">
    <property type="protein sequence ID" value="SCL49843.1"/>
    <property type="molecule type" value="Genomic_DNA"/>
</dbReference>
<evidence type="ECO:0000313" key="2">
    <source>
        <dbReference type="EMBL" id="SCL49843.1"/>
    </source>
</evidence>
<accession>A0A1C6U7C4</accession>
<dbReference type="STRING" id="683228.GA0070617_1303"/>
<dbReference type="AlphaFoldDB" id="A0A1C6U7C4"/>
<evidence type="ECO:0000256" key="1">
    <source>
        <dbReference type="SAM" id="MobiDB-lite"/>
    </source>
</evidence>